<dbReference type="Pfam" id="PF01116">
    <property type="entry name" value="F_bP_aldolase"/>
    <property type="match status" value="1"/>
</dbReference>
<evidence type="ECO:0000256" key="2">
    <source>
        <dbReference type="PIRSR" id="PIRSR001359-2"/>
    </source>
</evidence>
<evidence type="ECO:0000313" key="4">
    <source>
        <dbReference type="EMBL" id="KMM38323.1"/>
    </source>
</evidence>
<dbReference type="AlphaFoldDB" id="A0A0J6CYZ9"/>
<evidence type="ECO:0000256" key="1">
    <source>
        <dbReference type="PIRSR" id="PIRSR001359-1"/>
    </source>
</evidence>
<dbReference type="InterPro" id="IPR013785">
    <property type="entry name" value="Aldolase_TIM"/>
</dbReference>
<keyword evidence="5" id="KW-1185">Reference proteome</keyword>
<feature type="binding site" evidence="3">
    <location>
        <position position="104"/>
    </location>
    <ligand>
        <name>Zn(2+)</name>
        <dbReference type="ChEBI" id="CHEBI:29105"/>
        <label>2</label>
    </ligand>
</feature>
<feature type="binding site" evidence="2">
    <location>
        <position position="181"/>
    </location>
    <ligand>
        <name>dihydroxyacetone phosphate</name>
        <dbReference type="ChEBI" id="CHEBI:57642"/>
    </ligand>
</feature>
<dbReference type="OrthoDB" id="9803995at2"/>
<dbReference type="PIRSF" id="PIRSF001359">
    <property type="entry name" value="F_bP_aldolase_II"/>
    <property type="match status" value="1"/>
</dbReference>
<dbReference type="STRING" id="157733.AB986_03155"/>
<gene>
    <name evidence="4" type="primary">kbaY</name>
    <name evidence="4" type="synonym">agaY</name>
    <name evidence="4" type="ORF">AB986_03155</name>
</gene>
<dbReference type="Proteomes" id="UP000035996">
    <property type="component" value="Unassembled WGS sequence"/>
</dbReference>
<dbReference type="Gene3D" id="3.20.20.70">
    <property type="entry name" value="Aldolase class I"/>
    <property type="match status" value="1"/>
</dbReference>
<dbReference type="PATRIC" id="fig|157733.3.peg.2845"/>
<feature type="binding site" evidence="3">
    <location>
        <position position="180"/>
    </location>
    <ligand>
        <name>Zn(2+)</name>
        <dbReference type="ChEBI" id="CHEBI:29105"/>
        <label>1</label>
        <note>catalytic</note>
    </ligand>
</feature>
<feature type="binding site" evidence="3">
    <location>
        <position position="208"/>
    </location>
    <ligand>
        <name>Zn(2+)</name>
        <dbReference type="ChEBI" id="CHEBI:29105"/>
        <label>1</label>
        <note>catalytic</note>
    </ligand>
</feature>
<dbReference type="CDD" id="cd00947">
    <property type="entry name" value="TBP_aldolase_IIB"/>
    <property type="match status" value="1"/>
</dbReference>
<accession>A0A0J6CYZ9</accession>
<evidence type="ECO:0000313" key="5">
    <source>
        <dbReference type="Proteomes" id="UP000035996"/>
    </source>
</evidence>
<dbReference type="GO" id="GO:0005975">
    <property type="term" value="P:carbohydrate metabolic process"/>
    <property type="evidence" value="ECO:0007669"/>
    <property type="project" value="InterPro"/>
</dbReference>
<protein>
    <submittedName>
        <fullName evidence="4">Tagatose-bisphosphate aldolase</fullName>
    </submittedName>
</protein>
<keyword evidence="3" id="KW-0862">Zinc</keyword>
<dbReference type="GO" id="GO:0016832">
    <property type="term" value="F:aldehyde-lyase activity"/>
    <property type="evidence" value="ECO:0007669"/>
    <property type="project" value="InterPro"/>
</dbReference>
<dbReference type="PANTHER" id="PTHR30304">
    <property type="entry name" value="D-TAGATOSE-1,6-BISPHOSPHATE ALDOLASE"/>
    <property type="match status" value="1"/>
</dbReference>
<feature type="active site" description="Proton donor" evidence="1">
    <location>
        <position position="82"/>
    </location>
</feature>
<organism evidence="4 5">
    <name type="scientific">Guptibacillus hwajinpoensis</name>
    <dbReference type="NCBI Taxonomy" id="208199"/>
    <lineage>
        <taxon>Bacteria</taxon>
        <taxon>Bacillati</taxon>
        <taxon>Bacillota</taxon>
        <taxon>Bacilli</taxon>
        <taxon>Bacillales</taxon>
        <taxon>Guptibacillaceae</taxon>
        <taxon>Guptibacillus</taxon>
    </lineage>
</organism>
<feature type="binding site" evidence="2">
    <location>
        <begin position="230"/>
        <end position="233"/>
    </location>
    <ligand>
        <name>dihydroxyacetone phosphate</name>
        <dbReference type="ChEBI" id="CHEBI:57642"/>
    </ligand>
</feature>
<feature type="binding site" evidence="3">
    <location>
        <position position="83"/>
    </location>
    <ligand>
        <name>Zn(2+)</name>
        <dbReference type="ChEBI" id="CHEBI:29105"/>
        <label>1</label>
        <note>catalytic</note>
    </ligand>
</feature>
<reference evidence="4" key="1">
    <citation type="submission" date="2015-06" db="EMBL/GenBank/DDBJ databases">
        <authorList>
            <person name="Liu B."/>
            <person name="Wang J."/>
            <person name="Zhu Y."/>
            <person name="Liu G."/>
            <person name="Chen Q."/>
            <person name="Zheng C."/>
            <person name="Che J."/>
            <person name="Ge C."/>
            <person name="Shi H."/>
            <person name="Pan Z."/>
            <person name="Liu X."/>
        </authorList>
    </citation>
    <scope>NUCLEOTIDE SEQUENCE [LARGE SCALE GENOMIC DNA]</scope>
    <source>
        <strain evidence="4">DSM 16346</strain>
    </source>
</reference>
<dbReference type="PANTHER" id="PTHR30304:SF0">
    <property type="entry name" value="D-TAGATOSE-1,6-BISPHOSPHATE ALDOLASE SUBUNIT GATY-RELATED"/>
    <property type="match status" value="1"/>
</dbReference>
<dbReference type="GO" id="GO:0008270">
    <property type="term" value="F:zinc ion binding"/>
    <property type="evidence" value="ECO:0007669"/>
    <property type="project" value="InterPro"/>
</dbReference>
<keyword evidence="3" id="KW-0479">Metal-binding</keyword>
<dbReference type="EMBL" id="LELK01000001">
    <property type="protein sequence ID" value="KMM38323.1"/>
    <property type="molecule type" value="Genomic_DNA"/>
</dbReference>
<dbReference type="SUPFAM" id="SSF51569">
    <property type="entry name" value="Aldolase"/>
    <property type="match status" value="1"/>
</dbReference>
<feature type="binding site" evidence="2">
    <location>
        <begin position="209"/>
        <end position="211"/>
    </location>
    <ligand>
        <name>dihydroxyacetone phosphate</name>
        <dbReference type="ChEBI" id="CHEBI:57642"/>
    </ligand>
</feature>
<dbReference type="InterPro" id="IPR050246">
    <property type="entry name" value="Class_II_FBP_aldolase"/>
</dbReference>
<dbReference type="PROSITE" id="PS00602">
    <property type="entry name" value="ALDOLASE_CLASS_II_1"/>
    <property type="match status" value="1"/>
</dbReference>
<dbReference type="NCBIfam" id="TIGR00167">
    <property type="entry name" value="cbbA"/>
    <property type="match status" value="1"/>
</dbReference>
<comment type="caution">
    <text evidence="4">The sequence shown here is derived from an EMBL/GenBank/DDBJ whole genome shotgun (WGS) entry which is preliminary data.</text>
</comment>
<sequence length="285" mass="31588">MPLVSSKPLLDDAYKNHYAIGAFAVHNLEIMKAVISGAEKIDTPVIFQTTPGTIKYVGIENIKNMVNSVAEKTSIPIALHLDHGDSFKTVLQCLRAGYTSVMIDGSKLQYEENVALVQKVVEAAHYVNVPVEAELGTIGGVEDDLSVDEQDAQLTDPDLAKDFVARTDIDSFAPAFGTAHGLYKKEPRLNFELVRKISESTGRPIVMHGASGVPEEKVRESLQYGVSKVNFSTELKVEFVARLRDYLNDHPHTDDPRKYFVPAREAVEEIVKKKILMLQSQQTYA</sequence>
<name>A0A0J6CYZ9_9BACL</name>
<dbReference type="RefSeq" id="WP_048309434.1">
    <property type="nucleotide sequence ID" value="NZ_CP119526.1"/>
</dbReference>
<evidence type="ECO:0000256" key="3">
    <source>
        <dbReference type="PIRSR" id="PIRSR001359-3"/>
    </source>
</evidence>
<dbReference type="PROSITE" id="PS00806">
    <property type="entry name" value="ALDOLASE_CLASS_II_2"/>
    <property type="match status" value="1"/>
</dbReference>
<feature type="binding site" evidence="3">
    <location>
        <position position="134"/>
    </location>
    <ligand>
        <name>Zn(2+)</name>
        <dbReference type="ChEBI" id="CHEBI:29105"/>
        <label>2</label>
    </ligand>
</feature>
<dbReference type="InterPro" id="IPR000771">
    <property type="entry name" value="FBA_II"/>
</dbReference>
<comment type="cofactor">
    <cofactor evidence="3">
        <name>Zn(2+)</name>
        <dbReference type="ChEBI" id="CHEBI:29105"/>
    </cofactor>
    <text evidence="3">Binds 2 Zn(2+) ions per subunit. One is catalytic and the other provides a structural contribution.</text>
</comment>
<proteinExistence type="predicted"/>